<dbReference type="EMBL" id="QVOD01000030">
    <property type="protein sequence ID" value="RFT64997.1"/>
    <property type="molecule type" value="Genomic_DNA"/>
</dbReference>
<proteinExistence type="predicted"/>
<dbReference type="InterPro" id="IPR016047">
    <property type="entry name" value="M23ase_b-sheet_dom"/>
</dbReference>
<dbReference type="PANTHER" id="PTHR21666:SF270">
    <property type="entry name" value="MUREIN HYDROLASE ACTIVATOR ENVC"/>
    <property type="match status" value="1"/>
</dbReference>
<dbReference type="InterPro" id="IPR050570">
    <property type="entry name" value="Cell_wall_metabolism_enzyme"/>
</dbReference>
<dbReference type="PANTHER" id="PTHR21666">
    <property type="entry name" value="PEPTIDASE-RELATED"/>
    <property type="match status" value="1"/>
</dbReference>
<feature type="domain" description="M23ase beta-sheet core" evidence="1">
    <location>
        <begin position="61"/>
        <end position="150"/>
    </location>
</feature>
<comment type="caution">
    <text evidence="2">The sequence shown here is derived from an EMBL/GenBank/DDBJ whole genome shotgun (WGS) entry which is preliminary data.</text>
</comment>
<reference evidence="3 5" key="2">
    <citation type="submission" date="2018-08" db="EMBL/GenBank/DDBJ databases">
        <title>Bacillus clarus sp. nov. strain PS00077A.</title>
        <authorList>
            <person name="Mendez Acevedo M."/>
            <person name="Carroll L."/>
            <person name="Mukherjee M."/>
            <person name="Wiedmann M."/>
            <person name="Kovac J."/>
        </authorList>
    </citation>
    <scope>NUCLEOTIDE SEQUENCE [LARGE SCALE GENOMIC DNA]</scope>
    <source>
        <strain evidence="3 5">PS00077A</strain>
    </source>
</reference>
<dbReference type="Proteomes" id="UP000264294">
    <property type="component" value="Unassembled WGS sequence"/>
</dbReference>
<dbReference type="InterPro" id="IPR011055">
    <property type="entry name" value="Dup_hybrid_motif"/>
</dbReference>
<sequence>MAGQVDTYKEDPISFNICPTCPLVSTPFYSYPGFPLSGRITAIKGCGSTHSGALDLTVPNIKIGTPVYAAESGYINVLSYGHESCGCSNVCNYGNFVSIRSNNDHFITQYVHVTPLPGLKLKDQVSVGQQIGTVDISGSSCSPHVHMARYNSSGSPTCDWQLGVTAHTVPSHSHSYPYFHHTHPSVPVDPGVSAHPYMHSPGVYHPSVPPIPRSCLYYW</sequence>
<evidence type="ECO:0000313" key="3">
    <source>
        <dbReference type="EMBL" id="RFT64997.1"/>
    </source>
</evidence>
<dbReference type="SUPFAM" id="SSF51261">
    <property type="entry name" value="Duplicated hybrid motif"/>
    <property type="match status" value="1"/>
</dbReference>
<evidence type="ECO:0000313" key="5">
    <source>
        <dbReference type="Proteomes" id="UP000264294"/>
    </source>
</evidence>
<dbReference type="RefSeq" id="WP_042983951.1">
    <property type="nucleotide sequence ID" value="NZ_JMQC01000008.1"/>
</dbReference>
<gene>
    <name evidence="3" type="ORF">D0U04_20645</name>
    <name evidence="2" type="ORF">DJ93_5204</name>
</gene>
<evidence type="ECO:0000313" key="2">
    <source>
        <dbReference type="EMBL" id="KFM99591.1"/>
    </source>
</evidence>
<dbReference type="GO" id="GO:0004222">
    <property type="term" value="F:metalloendopeptidase activity"/>
    <property type="evidence" value="ECO:0007669"/>
    <property type="project" value="TreeGrafter"/>
</dbReference>
<reference evidence="2 4" key="1">
    <citation type="submission" date="2014-04" db="EMBL/GenBank/DDBJ databases">
        <authorList>
            <person name="Bishop-Lilly K.A."/>
            <person name="Broomall S.M."/>
            <person name="Chain P.S."/>
            <person name="Chertkov O."/>
            <person name="Coyne S.R."/>
            <person name="Daligault H.E."/>
            <person name="Davenport K.W."/>
            <person name="Erkkila T."/>
            <person name="Frey K.G."/>
            <person name="Gibbons H.S."/>
            <person name="Gu W."/>
            <person name="Jaissle J."/>
            <person name="Johnson S.L."/>
            <person name="Koroleva G.I."/>
            <person name="Ladner J.T."/>
            <person name="Lo C.-C."/>
            <person name="Minogue T.D."/>
            <person name="Munk C."/>
            <person name="Palacios G.F."/>
            <person name="Redden C.L."/>
            <person name="Rosenzweig C.N."/>
            <person name="Scholz M.B."/>
            <person name="Teshima H."/>
            <person name="Xu Y."/>
        </authorList>
    </citation>
    <scope>NUCLEOTIDE SEQUENCE [LARGE SCALE GENOMIC DNA]</scope>
    <source>
        <strain evidence="2 4">BHP</strain>
    </source>
</reference>
<dbReference type="AlphaFoldDB" id="A0A090YN14"/>
<dbReference type="CDD" id="cd12797">
    <property type="entry name" value="M23_peptidase"/>
    <property type="match status" value="1"/>
</dbReference>
<accession>A0A090YN14</accession>
<dbReference type="Gene3D" id="2.70.70.10">
    <property type="entry name" value="Glucose Permease (Domain IIA)"/>
    <property type="match status" value="1"/>
</dbReference>
<name>A0A090YN14_9BACI</name>
<keyword evidence="5" id="KW-1185">Reference proteome</keyword>
<evidence type="ECO:0000313" key="4">
    <source>
        <dbReference type="Proteomes" id="UP000029389"/>
    </source>
</evidence>
<protein>
    <submittedName>
        <fullName evidence="3">M23 family peptidase</fullName>
    </submittedName>
    <submittedName>
        <fullName evidence="2">Peptidase M23 family protein</fullName>
    </submittedName>
</protein>
<dbReference type="Pfam" id="PF01551">
    <property type="entry name" value="Peptidase_M23"/>
    <property type="match status" value="1"/>
</dbReference>
<evidence type="ECO:0000259" key="1">
    <source>
        <dbReference type="Pfam" id="PF01551"/>
    </source>
</evidence>
<dbReference type="PATRIC" id="fig|1405.8.peg.5363"/>
<dbReference type="Proteomes" id="UP000029389">
    <property type="component" value="Unassembled WGS sequence"/>
</dbReference>
<dbReference type="EMBL" id="JMQC01000008">
    <property type="protein sequence ID" value="KFM99591.1"/>
    <property type="molecule type" value="Genomic_DNA"/>
</dbReference>
<organism evidence="2 4">
    <name type="scientific">Bacillus clarus</name>
    <dbReference type="NCBI Taxonomy" id="2338372"/>
    <lineage>
        <taxon>Bacteria</taxon>
        <taxon>Bacillati</taxon>
        <taxon>Bacillota</taxon>
        <taxon>Bacilli</taxon>
        <taxon>Bacillales</taxon>
        <taxon>Bacillaceae</taxon>
        <taxon>Bacillus</taxon>
        <taxon>Bacillus cereus group</taxon>
    </lineage>
</organism>